<dbReference type="SMART" id="SM00256">
    <property type="entry name" value="FBOX"/>
    <property type="match status" value="1"/>
</dbReference>
<feature type="domain" description="F-box" evidence="1">
    <location>
        <begin position="1"/>
        <end position="45"/>
    </location>
</feature>
<dbReference type="GeneID" id="116213908"/>
<sequence>MAEISEEILTEILLRLPVKPLVRFKCVSKRWHSMISDPHFTLSQLRTAMLRNTNSCARVLLTGELLHSISIESLSSSNAKAPPTTVLELPVKSSGKDSEIAVVGSCDGLVCLLIDSESLVLWNPTIGECRELPSSEFARSDVDFFYGLGYDSKTNDYKVVRGHYMEPGGRSSSSHTSIEIFSRNMDSWRRVQYDAVEFRGTDVGAYADGSLHWLRGNESEPVNKIVSFDLSEEMFHETVPMTGINDFEKLPLEGLCVSGECLLVYRGCNFGADFEAWMMKWEGKESSWSKLCSVPRDALPFTKYWLNPIDFTVDGKVLFNSAGWELCLYDQKENALKRFDFENDWVFDGSATYVESLVSPHGGSKRS</sequence>
<dbReference type="EMBL" id="MTKT01005379">
    <property type="protein sequence ID" value="OWM67582.1"/>
    <property type="molecule type" value="Genomic_DNA"/>
</dbReference>
<dbReference type="PROSITE" id="PS50181">
    <property type="entry name" value="FBOX"/>
    <property type="match status" value="1"/>
</dbReference>
<dbReference type="EMBL" id="PGOL01004860">
    <property type="protein sequence ID" value="PKI36450.1"/>
    <property type="molecule type" value="Genomic_DNA"/>
</dbReference>
<dbReference type="Proteomes" id="UP000197138">
    <property type="component" value="Unassembled WGS sequence"/>
</dbReference>
<dbReference type="PANTHER" id="PTHR31672:SF13">
    <property type="entry name" value="F-BOX PROTEIN CPR30-LIKE"/>
    <property type="match status" value="1"/>
</dbReference>
<dbReference type="Pfam" id="PF00646">
    <property type="entry name" value="F-box"/>
    <property type="match status" value="1"/>
</dbReference>
<dbReference type="Pfam" id="PF07734">
    <property type="entry name" value="FBA_1"/>
    <property type="match status" value="1"/>
</dbReference>
<dbReference type="SUPFAM" id="SSF50965">
    <property type="entry name" value="Galactose oxidase, central domain"/>
    <property type="match status" value="1"/>
</dbReference>
<dbReference type="OrthoDB" id="591557at2759"/>
<dbReference type="InterPro" id="IPR001810">
    <property type="entry name" value="F-box_dom"/>
</dbReference>
<comment type="caution">
    <text evidence="2">The sequence shown here is derived from an EMBL/GenBank/DDBJ whole genome shotgun (WGS) entry which is preliminary data.</text>
</comment>
<dbReference type="InterPro" id="IPR011043">
    <property type="entry name" value="Gal_Oxase/kelch_b-propeller"/>
</dbReference>
<accession>A0A218W674</accession>
<evidence type="ECO:0000313" key="5">
    <source>
        <dbReference type="Proteomes" id="UP000233551"/>
    </source>
</evidence>
<dbReference type="InterPro" id="IPR036047">
    <property type="entry name" value="F-box-like_dom_sf"/>
</dbReference>
<dbReference type="Proteomes" id="UP000233551">
    <property type="component" value="Unassembled WGS sequence"/>
</dbReference>
<evidence type="ECO:0000313" key="3">
    <source>
        <dbReference type="EMBL" id="PKI36450.1"/>
    </source>
</evidence>
<dbReference type="PANTHER" id="PTHR31672">
    <property type="entry name" value="BNACNNG10540D PROTEIN"/>
    <property type="match status" value="1"/>
</dbReference>
<dbReference type="NCBIfam" id="TIGR01640">
    <property type="entry name" value="F_box_assoc_1"/>
    <property type="match status" value="1"/>
</dbReference>
<evidence type="ECO:0000313" key="2">
    <source>
        <dbReference type="EMBL" id="OWM67582.1"/>
    </source>
</evidence>
<evidence type="ECO:0000313" key="4">
    <source>
        <dbReference type="Proteomes" id="UP000197138"/>
    </source>
</evidence>
<dbReference type="InterPro" id="IPR006527">
    <property type="entry name" value="F-box-assoc_dom_typ1"/>
</dbReference>
<reference evidence="3 5" key="3">
    <citation type="submission" date="2017-11" db="EMBL/GenBank/DDBJ databases">
        <title>De-novo sequencing of pomegranate (Punica granatum L.) genome.</title>
        <authorList>
            <person name="Akparov Z."/>
            <person name="Amiraslanov A."/>
            <person name="Hajiyeva S."/>
            <person name="Abbasov M."/>
            <person name="Kaur K."/>
            <person name="Hamwieh A."/>
            <person name="Solovyev V."/>
            <person name="Salamov A."/>
            <person name="Braich B."/>
            <person name="Kosarev P."/>
            <person name="Mahmoud A."/>
            <person name="Hajiyev E."/>
            <person name="Babayeva S."/>
            <person name="Izzatullayeva V."/>
            <person name="Mammadov A."/>
            <person name="Mammadov A."/>
            <person name="Sharifova S."/>
            <person name="Ojaghi J."/>
            <person name="Eynullazada K."/>
            <person name="Bayramov B."/>
            <person name="Abdulazimova A."/>
            <person name="Shahmuradov I."/>
        </authorList>
    </citation>
    <scope>NUCLEOTIDE SEQUENCE [LARGE SCALE GENOMIC DNA]</scope>
    <source>
        <strain evidence="3">AG2017</strain>
        <strain evidence="5">cv. AG2017</strain>
        <tissue evidence="3">Leaf</tissue>
    </source>
</reference>
<evidence type="ECO:0000259" key="1">
    <source>
        <dbReference type="PROSITE" id="PS50181"/>
    </source>
</evidence>
<dbReference type="InterPro" id="IPR017451">
    <property type="entry name" value="F-box-assoc_interact_dom"/>
</dbReference>
<name>A0A218W674_PUNGR</name>
<organism evidence="2 4">
    <name type="scientific">Punica granatum</name>
    <name type="common">Pomegranate</name>
    <dbReference type="NCBI Taxonomy" id="22663"/>
    <lineage>
        <taxon>Eukaryota</taxon>
        <taxon>Viridiplantae</taxon>
        <taxon>Streptophyta</taxon>
        <taxon>Embryophyta</taxon>
        <taxon>Tracheophyta</taxon>
        <taxon>Spermatophyta</taxon>
        <taxon>Magnoliopsida</taxon>
        <taxon>eudicotyledons</taxon>
        <taxon>Gunneridae</taxon>
        <taxon>Pentapetalae</taxon>
        <taxon>rosids</taxon>
        <taxon>malvids</taxon>
        <taxon>Myrtales</taxon>
        <taxon>Lythraceae</taxon>
        <taxon>Punica</taxon>
    </lineage>
</organism>
<dbReference type="CDD" id="cd22157">
    <property type="entry name" value="F-box_AtFBW1-like"/>
    <property type="match status" value="1"/>
</dbReference>
<dbReference type="Gene3D" id="1.20.1280.50">
    <property type="match status" value="1"/>
</dbReference>
<protein>
    <recommendedName>
        <fullName evidence="1">F-box domain-containing protein</fullName>
    </recommendedName>
</protein>
<reference evidence="4" key="1">
    <citation type="journal article" date="2017" name="Plant J.">
        <title>The pomegranate (Punica granatum L.) genome and the genomics of punicalagin biosynthesis.</title>
        <authorList>
            <person name="Qin G."/>
            <person name="Xu C."/>
            <person name="Ming R."/>
            <person name="Tang H."/>
            <person name="Guyot R."/>
            <person name="Kramer E.M."/>
            <person name="Hu Y."/>
            <person name="Yi X."/>
            <person name="Qi Y."/>
            <person name="Xu X."/>
            <person name="Gao Z."/>
            <person name="Pan H."/>
            <person name="Jian J."/>
            <person name="Tian Y."/>
            <person name="Yue Z."/>
            <person name="Xu Y."/>
        </authorList>
    </citation>
    <scope>NUCLEOTIDE SEQUENCE [LARGE SCALE GENOMIC DNA]</scope>
    <source>
        <strain evidence="4">cv. Dabenzi</strain>
    </source>
</reference>
<dbReference type="InterPro" id="IPR050796">
    <property type="entry name" value="SCF_F-box_component"/>
</dbReference>
<gene>
    <name evidence="2" type="ORF">CDL15_Pgr024667</name>
    <name evidence="3" type="ORF">CRG98_043158</name>
</gene>
<proteinExistence type="predicted"/>
<dbReference type="AlphaFoldDB" id="A0A218W674"/>
<dbReference type="STRING" id="22663.A0A218W674"/>
<dbReference type="SUPFAM" id="SSF81383">
    <property type="entry name" value="F-box domain"/>
    <property type="match status" value="1"/>
</dbReference>
<keyword evidence="5" id="KW-1185">Reference proteome</keyword>
<reference evidence="2" key="2">
    <citation type="submission" date="2017-06" db="EMBL/GenBank/DDBJ databases">
        <title>The pomegranate genome and the genomics of punicalagin biosynthesis.</title>
        <authorList>
            <person name="Xu C."/>
        </authorList>
    </citation>
    <scope>NUCLEOTIDE SEQUENCE [LARGE SCALE GENOMIC DNA]</scope>
    <source>
        <tissue evidence="2">Fresh leaf</tissue>
    </source>
</reference>